<name>A0A0E9QPW4_ANGAN</name>
<dbReference type="AlphaFoldDB" id="A0A0E9QPW4"/>
<sequence length="26" mass="2817">MLRCAFSWADFPSGVCGPDSIVPTIF</sequence>
<evidence type="ECO:0000313" key="1">
    <source>
        <dbReference type="EMBL" id="JAH18522.1"/>
    </source>
</evidence>
<protein>
    <submittedName>
        <fullName evidence="1">Uncharacterized protein</fullName>
    </submittedName>
</protein>
<dbReference type="EMBL" id="GBXM01090055">
    <property type="protein sequence ID" value="JAH18522.1"/>
    <property type="molecule type" value="Transcribed_RNA"/>
</dbReference>
<proteinExistence type="predicted"/>
<reference evidence="1" key="1">
    <citation type="submission" date="2014-11" db="EMBL/GenBank/DDBJ databases">
        <authorList>
            <person name="Amaro Gonzalez C."/>
        </authorList>
    </citation>
    <scope>NUCLEOTIDE SEQUENCE</scope>
</reference>
<accession>A0A0E9QPW4</accession>
<reference evidence="1" key="2">
    <citation type="journal article" date="2015" name="Fish Shellfish Immunol.">
        <title>Early steps in the European eel (Anguilla anguilla)-Vibrio vulnificus interaction in the gills: Role of the RtxA13 toxin.</title>
        <authorList>
            <person name="Callol A."/>
            <person name="Pajuelo D."/>
            <person name="Ebbesson L."/>
            <person name="Teles M."/>
            <person name="MacKenzie S."/>
            <person name="Amaro C."/>
        </authorList>
    </citation>
    <scope>NUCLEOTIDE SEQUENCE</scope>
</reference>
<organism evidence="1">
    <name type="scientific">Anguilla anguilla</name>
    <name type="common">European freshwater eel</name>
    <name type="synonym">Muraena anguilla</name>
    <dbReference type="NCBI Taxonomy" id="7936"/>
    <lineage>
        <taxon>Eukaryota</taxon>
        <taxon>Metazoa</taxon>
        <taxon>Chordata</taxon>
        <taxon>Craniata</taxon>
        <taxon>Vertebrata</taxon>
        <taxon>Euteleostomi</taxon>
        <taxon>Actinopterygii</taxon>
        <taxon>Neopterygii</taxon>
        <taxon>Teleostei</taxon>
        <taxon>Anguilliformes</taxon>
        <taxon>Anguillidae</taxon>
        <taxon>Anguilla</taxon>
    </lineage>
</organism>